<dbReference type="SMART" id="SM00835">
    <property type="entry name" value="Cupin_1"/>
    <property type="match status" value="1"/>
</dbReference>
<dbReference type="PANTHER" id="PTHR31238">
    <property type="entry name" value="GERMIN-LIKE PROTEIN SUBFAMILY 3 MEMBER 3"/>
    <property type="match status" value="1"/>
</dbReference>
<dbReference type="AlphaFoldDB" id="A0A7S1XCL8"/>
<dbReference type="Gene3D" id="2.60.120.10">
    <property type="entry name" value="Jelly Rolls"/>
    <property type="match status" value="1"/>
</dbReference>
<protein>
    <recommendedName>
        <fullName evidence="8">Cupin type-1 domain-containing protein</fullName>
    </recommendedName>
</protein>
<keyword evidence="7" id="KW-0732">Signal</keyword>
<evidence type="ECO:0000256" key="6">
    <source>
        <dbReference type="SAM" id="MobiDB-lite"/>
    </source>
</evidence>
<evidence type="ECO:0000313" key="9">
    <source>
        <dbReference type="EMBL" id="CAD9229253.1"/>
    </source>
</evidence>
<dbReference type="GO" id="GO:0030145">
    <property type="term" value="F:manganese ion binding"/>
    <property type="evidence" value="ECO:0007669"/>
    <property type="project" value="InterPro"/>
</dbReference>
<evidence type="ECO:0000256" key="3">
    <source>
        <dbReference type="ARBA" id="ARBA00022525"/>
    </source>
</evidence>
<feature type="chain" id="PRO_5030604729" description="Cupin type-1 domain-containing protein" evidence="7">
    <location>
        <begin position="22"/>
        <end position="199"/>
    </location>
</feature>
<dbReference type="InterPro" id="IPR011051">
    <property type="entry name" value="RmlC_Cupin_sf"/>
</dbReference>
<comment type="similarity">
    <text evidence="2">Belongs to the germin family.</text>
</comment>
<dbReference type="PRINTS" id="PR00325">
    <property type="entry name" value="GERMIN"/>
</dbReference>
<evidence type="ECO:0000256" key="4">
    <source>
        <dbReference type="ARBA" id="ARBA00022723"/>
    </source>
</evidence>
<keyword evidence="4" id="KW-0479">Metal-binding</keyword>
<dbReference type="InterPro" id="IPR001929">
    <property type="entry name" value="Germin"/>
</dbReference>
<evidence type="ECO:0000256" key="1">
    <source>
        <dbReference type="ARBA" id="ARBA00004613"/>
    </source>
</evidence>
<feature type="signal peptide" evidence="7">
    <location>
        <begin position="1"/>
        <end position="21"/>
    </location>
</feature>
<dbReference type="SUPFAM" id="SSF51182">
    <property type="entry name" value="RmlC-like cupins"/>
    <property type="match status" value="1"/>
</dbReference>
<dbReference type="EMBL" id="HBGH01003617">
    <property type="protein sequence ID" value="CAD9229253.1"/>
    <property type="molecule type" value="Transcribed_RNA"/>
</dbReference>
<dbReference type="CDD" id="cd02241">
    <property type="entry name" value="cupin_OxOx"/>
    <property type="match status" value="1"/>
</dbReference>
<dbReference type="InterPro" id="IPR006045">
    <property type="entry name" value="Cupin_1"/>
</dbReference>
<reference evidence="9" key="1">
    <citation type="submission" date="2021-01" db="EMBL/GenBank/DDBJ databases">
        <authorList>
            <person name="Corre E."/>
            <person name="Pelletier E."/>
            <person name="Niang G."/>
            <person name="Scheremetjew M."/>
            <person name="Finn R."/>
            <person name="Kale V."/>
            <person name="Holt S."/>
            <person name="Cochrane G."/>
            <person name="Meng A."/>
            <person name="Brown T."/>
            <person name="Cohen L."/>
        </authorList>
    </citation>
    <scope>NUCLEOTIDE SEQUENCE</scope>
    <source>
        <strain evidence="9">SAG 36.94</strain>
    </source>
</reference>
<accession>A0A7S1XCL8</accession>
<evidence type="ECO:0000256" key="5">
    <source>
        <dbReference type="ARBA" id="ARBA00023211"/>
    </source>
</evidence>
<evidence type="ECO:0000259" key="8">
    <source>
        <dbReference type="SMART" id="SM00835"/>
    </source>
</evidence>
<feature type="domain" description="Cupin type-1" evidence="8">
    <location>
        <begin position="35"/>
        <end position="180"/>
    </location>
</feature>
<name>A0A7S1XCL8_9RHOD</name>
<dbReference type="Pfam" id="PF00190">
    <property type="entry name" value="Cupin_1"/>
    <property type="match status" value="1"/>
</dbReference>
<organism evidence="9">
    <name type="scientific">Compsopogon caeruleus</name>
    <dbReference type="NCBI Taxonomy" id="31354"/>
    <lineage>
        <taxon>Eukaryota</taxon>
        <taxon>Rhodophyta</taxon>
        <taxon>Compsopogonophyceae</taxon>
        <taxon>Compsopogonales</taxon>
        <taxon>Compsopogonaceae</taxon>
        <taxon>Compsopogon</taxon>
    </lineage>
</organism>
<evidence type="ECO:0000256" key="7">
    <source>
        <dbReference type="SAM" id="SignalP"/>
    </source>
</evidence>
<keyword evidence="5" id="KW-0464">Manganese</keyword>
<evidence type="ECO:0000256" key="2">
    <source>
        <dbReference type="ARBA" id="ARBA00007456"/>
    </source>
</evidence>
<dbReference type="InterPro" id="IPR014710">
    <property type="entry name" value="RmlC-like_jellyroll"/>
</dbReference>
<keyword evidence="3" id="KW-0964">Secreted</keyword>
<dbReference type="GO" id="GO:0005576">
    <property type="term" value="C:extracellular region"/>
    <property type="evidence" value="ECO:0007669"/>
    <property type="project" value="UniProtKB-SubCell"/>
</dbReference>
<gene>
    <name evidence="9" type="ORF">CCAE0312_LOCUS1974</name>
</gene>
<comment type="subcellular location">
    <subcellularLocation>
        <location evidence="1">Secreted</location>
    </subcellularLocation>
</comment>
<proteinExistence type="inferred from homology"/>
<feature type="region of interest" description="Disordered" evidence="6">
    <location>
        <begin position="179"/>
        <end position="199"/>
    </location>
</feature>
<sequence length="199" mass="20720">MVRSGVLCLVVPLLLFLTANAQLVDPKLPPEAFIINFGNITPAAVGLGGSVTVASMGNTPSLINSGVTFARVRLNPGGANAPHTHPRAVEAFFVIRGKLQVCFAEENGGVTVCNIIRRGEATFFPQGTIHSQQNVGSRTAEFLAVLTSDNPGTLTISSRLFSLPDRVLSAALNITDSQSDSIRNGIPANPVPAGPGSGY</sequence>